<name>A0A1X3DA26_9NEIS</name>
<dbReference type="InterPro" id="IPR005025">
    <property type="entry name" value="FMN_Rdtase-like_dom"/>
</dbReference>
<gene>
    <name evidence="7" type="ORF">BV912_11340</name>
</gene>
<dbReference type="InterPro" id="IPR001226">
    <property type="entry name" value="Flavodoxin_CS"/>
</dbReference>
<keyword evidence="4" id="KW-0288">FMN</keyword>
<evidence type="ECO:0000256" key="3">
    <source>
        <dbReference type="ARBA" id="ARBA00022630"/>
    </source>
</evidence>
<keyword evidence="3" id="KW-0285">Flavoprotein</keyword>
<comment type="caution">
    <text evidence="7">The sequence shown here is derived from an EMBL/GenBank/DDBJ whole genome shotgun (WGS) entry which is preliminary data.</text>
</comment>
<dbReference type="GO" id="GO:0003955">
    <property type="term" value="F:NAD(P)H dehydrogenase (quinone) activity"/>
    <property type="evidence" value="ECO:0007669"/>
    <property type="project" value="InterPro"/>
</dbReference>
<dbReference type="GO" id="GO:0010181">
    <property type="term" value="F:FMN binding"/>
    <property type="evidence" value="ECO:0007669"/>
    <property type="project" value="InterPro"/>
</dbReference>
<evidence type="ECO:0000259" key="6">
    <source>
        <dbReference type="PROSITE" id="PS50902"/>
    </source>
</evidence>
<dbReference type="PROSITE" id="PS50902">
    <property type="entry name" value="FLAVODOXIN_LIKE"/>
    <property type="match status" value="1"/>
</dbReference>
<evidence type="ECO:0000313" key="7">
    <source>
        <dbReference type="EMBL" id="OSI16740.1"/>
    </source>
</evidence>
<dbReference type="NCBIfam" id="NF002999">
    <property type="entry name" value="PRK03767.1"/>
    <property type="match status" value="1"/>
</dbReference>
<proteinExistence type="inferred from homology"/>
<dbReference type="EMBL" id="MTAB01000038">
    <property type="protein sequence ID" value="OSI16740.1"/>
    <property type="molecule type" value="Genomic_DNA"/>
</dbReference>
<accession>A0A1X3DA26</accession>
<dbReference type="OrthoDB" id="9801479at2"/>
<evidence type="ECO:0000313" key="8">
    <source>
        <dbReference type="Proteomes" id="UP000193303"/>
    </source>
</evidence>
<evidence type="ECO:0000256" key="4">
    <source>
        <dbReference type="ARBA" id="ARBA00022643"/>
    </source>
</evidence>
<dbReference type="STRING" id="1931275.BV914_03555"/>
<dbReference type="Gene3D" id="3.40.50.360">
    <property type="match status" value="1"/>
</dbReference>
<dbReference type="GO" id="GO:0009055">
    <property type="term" value="F:electron transfer activity"/>
    <property type="evidence" value="ECO:0007669"/>
    <property type="project" value="InterPro"/>
</dbReference>
<protein>
    <recommendedName>
        <fullName evidence="5">Flavoprotein WrbA</fullName>
    </recommendedName>
</protein>
<dbReference type="InterPro" id="IPR010089">
    <property type="entry name" value="Flavoprotein_WrbA-like"/>
</dbReference>
<dbReference type="PROSITE" id="PS00201">
    <property type="entry name" value="FLAVODOXIN"/>
    <property type="match status" value="1"/>
</dbReference>
<feature type="domain" description="Flavodoxin-like" evidence="6">
    <location>
        <begin position="8"/>
        <end position="200"/>
    </location>
</feature>
<dbReference type="SUPFAM" id="SSF52218">
    <property type="entry name" value="Flavoproteins"/>
    <property type="match status" value="1"/>
</dbReference>
<sequence length="209" mass="21765">MNPNPLKILVLYYSQHGGTQNLARQIVRGIESVPGCEAVLRTVPKVSAVCEAVEKDVPDSGAPYVTADDLKNCAGLALGSPTRFGNMAAAVKYFIDGTLSQWLGGELIGKPATVFTSTASMHGGQESTLLTMMLPLLHHGMVISGVPYSEAALSATRTGGTPYGSSHVAGQNGKPALSGDEQQIAFTQGKRLAELAVKLAKPLSSTQAV</sequence>
<dbReference type="AlphaFoldDB" id="A0A1X3DA26"/>
<dbReference type="GO" id="GO:0016020">
    <property type="term" value="C:membrane"/>
    <property type="evidence" value="ECO:0007669"/>
    <property type="project" value="TreeGrafter"/>
</dbReference>
<evidence type="ECO:0000256" key="1">
    <source>
        <dbReference type="ARBA" id="ARBA00001917"/>
    </source>
</evidence>
<dbReference type="InterPro" id="IPR008254">
    <property type="entry name" value="Flavodoxin/NO_synth"/>
</dbReference>
<comment type="similarity">
    <text evidence="2">Belongs to the WrbA family.</text>
</comment>
<dbReference type="FunFam" id="3.40.50.360:FF:000001">
    <property type="entry name" value="NAD(P)H dehydrogenase (Quinone) FQR1-like"/>
    <property type="match status" value="1"/>
</dbReference>
<dbReference type="NCBIfam" id="TIGR01755">
    <property type="entry name" value="flav_wrbA"/>
    <property type="match status" value="1"/>
</dbReference>
<evidence type="ECO:0000256" key="2">
    <source>
        <dbReference type="ARBA" id="ARBA00006961"/>
    </source>
</evidence>
<dbReference type="RefSeq" id="WP_085360622.1">
    <property type="nucleotide sequence ID" value="NZ_MTAB01000038.1"/>
</dbReference>
<dbReference type="PANTHER" id="PTHR30546:SF23">
    <property type="entry name" value="FLAVOPROTEIN-LIKE PROTEIN YCP4-RELATED"/>
    <property type="match status" value="1"/>
</dbReference>
<evidence type="ECO:0000256" key="5">
    <source>
        <dbReference type="ARBA" id="ARBA00029652"/>
    </source>
</evidence>
<dbReference type="InterPro" id="IPR029039">
    <property type="entry name" value="Flavoprotein-like_sf"/>
</dbReference>
<dbReference type="Proteomes" id="UP000193303">
    <property type="component" value="Unassembled WGS sequence"/>
</dbReference>
<organism evidence="7 8">
    <name type="scientific">Neisseria dumasiana</name>
    <dbReference type="NCBI Taxonomy" id="1931275"/>
    <lineage>
        <taxon>Bacteria</taxon>
        <taxon>Pseudomonadati</taxon>
        <taxon>Pseudomonadota</taxon>
        <taxon>Betaproteobacteria</taxon>
        <taxon>Neisseriales</taxon>
        <taxon>Neisseriaceae</taxon>
        <taxon>Neisseria</taxon>
    </lineage>
</organism>
<comment type="cofactor">
    <cofactor evidence="1">
        <name>FMN</name>
        <dbReference type="ChEBI" id="CHEBI:58210"/>
    </cofactor>
</comment>
<dbReference type="Pfam" id="PF03358">
    <property type="entry name" value="FMN_red"/>
    <property type="match status" value="1"/>
</dbReference>
<reference evidence="8" key="1">
    <citation type="submission" date="2017-01" db="EMBL/GenBank/DDBJ databases">
        <authorList>
            <person name="Mah S.A."/>
            <person name="Swanson W.J."/>
            <person name="Moy G.W."/>
            <person name="Vacquier V.D."/>
        </authorList>
    </citation>
    <scope>NUCLEOTIDE SEQUENCE [LARGE SCALE GENOMIC DNA]</scope>
    <source>
        <strain evidence="8">124861</strain>
    </source>
</reference>
<dbReference type="PANTHER" id="PTHR30546">
    <property type="entry name" value="FLAVODOXIN-RELATED PROTEIN WRBA-RELATED"/>
    <property type="match status" value="1"/>
</dbReference>